<proteinExistence type="predicted"/>
<sequence>MRRDQFVMTRNVQALMRAIGGLKDRGAEEACLIVVDGEPGLGKTFAAMRMAAQGGWPYVRAKTGWTPTWELRELLEAMGLVPEHSYQKMYRQAVEALHLRAVQAAREERDFAVVIDEVDHIARSRTLMEAFRDLSDLVEVPFVFVGMGRIGNAMTRYQQIGSRVGATVRFERASLEDVRAFVDTLCEVEVGDDLLAFLHQESGGLLRECKEAVANIERFGRRHGGGPIGRAEMAGETLMYDRKTGAAIRVRAA</sequence>
<dbReference type="RefSeq" id="WP_092621996.1">
    <property type="nucleotide sequence ID" value="NZ_FNCV01000020.1"/>
</dbReference>
<protein>
    <submittedName>
        <fullName evidence="2">AAA domain-containing protein</fullName>
    </submittedName>
</protein>
<dbReference type="PANTHER" id="PTHR35894">
    <property type="entry name" value="GENERAL SECRETION PATHWAY PROTEIN A-RELATED"/>
    <property type="match status" value="1"/>
</dbReference>
<dbReference type="InterPro" id="IPR049945">
    <property type="entry name" value="AAA_22"/>
</dbReference>
<evidence type="ECO:0000313" key="3">
    <source>
        <dbReference type="Proteomes" id="UP000217076"/>
    </source>
</evidence>
<reference evidence="3" key="1">
    <citation type="submission" date="2016-10" db="EMBL/GenBank/DDBJ databases">
        <authorList>
            <person name="Varghese N."/>
            <person name="Submissions S."/>
        </authorList>
    </citation>
    <scope>NUCLEOTIDE SEQUENCE [LARGE SCALE GENOMIC DNA]</scope>
    <source>
        <strain evidence="3">930I</strain>
    </source>
</reference>
<dbReference type="InterPro" id="IPR027417">
    <property type="entry name" value="P-loop_NTPase"/>
</dbReference>
<dbReference type="EMBL" id="FNCV01000020">
    <property type="protein sequence ID" value="SDH90170.1"/>
    <property type="molecule type" value="Genomic_DNA"/>
</dbReference>
<dbReference type="PANTHER" id="PTHR35894:SF5">
    <property type="entry name" value="MU-LIKE PROPHAGE FLUMU DNA TRANSPOSITION PROTEIN B"/>
    <property type="match status" value="1"/>
</dbReference>
<name>A0A1G8G797_9PROT</name>
<organism evidence="2 3">
    <name type="scientific">Roseospirillum parvum</name>
    <dbReference type="NCBI Taxonomy" id="83401"/>
    <lineage>
        <taxon>Bacteria</taxon>
        <taxon>Pseudomonadati</taxon>
        <taxon>Pseudomonadota</taxon>
        <taxon>Alphaproteobacteria</taxon>
        <taxon>Rhodospirillales</taxon>
        <taxon>Rhodospirillaceae</taxon>
        <taxon>Roseospirillum</taxon>
    </lineage>
</organism>
<feature type="domain" description="ORC1/DEAH AAA+ ATPase" evidence="1">
    <location>
        <begin position="31"/>
        <end position="149"/>
    </location>
</feature>
<dbReference type="GO" id="GO:0016887">
    <property type="term" value="F:ATP hydrolysis activity"/>
    <property type="evidence" value="ECO:0007669"/>
    <property type="project" value="InterPro"/>
</dbReference>
<evidence type="ECO:0000259" key="1">
    <source>
        <dbReference type="Pfam" id="PF13401"/>
    </source>
</evidence>
<dbReference type="Gene3D" id="3.40.50.300">
    <property type="entry name" value="P-loop containing nucleotide triphosphate hydrolases"/>
    <property type="match status" value="1"/>
</dbReference>
<dbReference type="STRING" id="83401.SAMN05421742_12011"/>
<dbReference type="Pfam" id="PF13401">
    <property type="entry name" value="AAA_22"/>
    <property type="match status" value="1"/>
</dbReference>
<dbReference type="OrthoDB" id="9797061at2"/>
<dbReference type="SUPFAM" id="SSF52540">
    <property type="entry name" value="P-loop containing nucleoside triphosphate hydrolases"/>
    <property type="match status" value="1"/>
</dbReference>
<accession>A0A1G8G797</accession>
<evidence type="ECO:0000313" key="2">
    <source>
        <dbReference type="EMBL" id="SDH90170.1"/>
    </source>
</evidence>
<keyword evidence="3" id="KW-1185">Reference proteome</keyword>
<dbReference type="Proteomes" id="UP000217076">
    <property type="component" value="Unassembled WGS sequence"/>
</dbReference>
<dbReference type="InterPro" id="IPR052026">
    <property type="entry name" value="ExeA_AAA_ATPase_DNA-bind"/>
</dbReference>
<dbReference type="AlphaFoldDB" id="A0A1G8G797"/>
<gene>
    <name evidence="2" type="ORF">SAMN05421742_12011</name>
</gene>